<evidence type="ECO:0000256" key="6">
    <source>
        <dbReference type="ARBA" id="ARBA00023002"/>
    </source>
</evidence>
<dbReference type="Gene3D" id="3.40.430.10">
    <property type="entry name" value="Dihydrofolate Reductase, subunit A"/>
    <property type="match status" value="1"/>
</dbReference>
<dbReference type="InterPro" id="IPR012259">
    <property type="entry name" value="DHFR"/>
</dbReference>
<comment type="caution">
    <text evidence="8">The sequence shown here is derived from an EMBL/GenBank/DDBJ whole genome shotgun (WGS) entry which is preliminary data.</text>
</comment>
<dbReference type="PRINTS" id="PR00070">
    <property type="entry name" value="DHFR"/>
</dbReference>
<dbReference type="GO" id="GO:0005829">
    <property type="term" value="C:cytosol"/>
    <property type="evidence" value="ECO:0007669"/>
    <property type="project" value="TreeGrafter"/>
</dbReference>
<dbReference type="AlphaFoldDB" id="A0A3D4S4D5"/>
<dbReference type="GO" id="GO:0050661">
    <property type="term" value="F:NADP binding"/>
    <property type="evidence" value="ECO:0007669"/>
    <property type="project" value="InterPro"/>
</dbReference>
<evidence type="ECO:0000256" key="4">
    <source>
        <dbReference type="ARBA" id="ARBA00022563"/>
    </source>
</evidence>
<dbReference type="CDD" id="cd00209">
    <property type="entry name" value="DHFR"/>
    <property type="match status" value="1"/>
</dbReference>
<dbReference type="EC" id="1.5.1.3" evidence="3"/>
<dbReference type="SUPFAM" id="SSF53597">
    <property type="entry name" value="Dihydrofolate reductase-like"/>
    <property type="match status" value="1"/>
</dbReference>
<dbReference type="EMBL" id="DQHO01000018">
    <property type="protein sequence ID" value="HCS93673.1"/>
    <property type="molecule type" value="Genomic_DNA"/>
</dbReference>
<keyword evidence="4" id="KW-0554">One-carbon metabolism</keyword>
<accession>A0A3D4S4D5</accession>
<keyword evidence="6" id="KW-0560">Oxidoreductase</keyword>
<name>A0A3D4S4D5_9ENTE</name>
<dbReference type="Proteomes" id="UP000262195">
    <property type="component" value="Unassembled WGS sequence"/>
</dbReference>
<reference evidence="8 9" key="1">
    <citation type="journal article" date="2018" name="Nat. Biotechnol.">
        <title>A standardized bacterial taxonomy based on genome phylogeny substantially revises the tree of life.</title>
        <authorList>
            <person name="Parks D.H."/>
            <person name="Chuvochina M."/>
            <person name="Waite D.W."/>
            <person name="Rinke C."/>
            <person name="Skarshewski A."/>
            <person name="Chaumeil P.A."/>
            <person name="Hugenholtz P."/>
        </authorList>
    </citation>
    <scope>NUCLEOTIDE SEQUENCE [LARGE SCALE GENOMIC DNA]</scope>
    <source>
        <strain evidence="8">UBA11306</strain>
    </source>
</reference>
<comment type="pathway">
    <text evidence="1">Cofactor biosynthesis; tetrahydrofolate biosynthesis; 5,6,7,8-tetrahydrofolate from 7,8-dihydrofolate: step 1/1.</text>
</comment>
<dbReference type="InterPro" id="IPR024072">
    <property type="entry name" value="DHFR-like_dom_sf"/>
</dbReference>
<evidence type="ECO:0000313" key="9">
    <source>
        <dbReference type="Proteomes" id="UP000262195"/>
    </source>
</evidence>
<evidence type="ECO:0000256" key="5">
    <source>
        <dbReference type="ARBA" id="ARBA00022857"/>
    </source>
</evidence>
<dbReference type="PANTHER" id="PTHR48069">
    <property type="entry name" value="DIHYDROFOLATE REDUCTASE"/>
    <property type="match status" value="1"/>
</dbReference>
<feature type="domain" description="DHFR" evidence="7">
    <location>
        <begin position="8"/>
        <end position="163"/>
    </location>
</feature>
<proteinExistence type="inferred from homology"/>
<evidence type="ECO:0000256" key="2">
    <source>
        <dbReference type="ARBA" id="ARBA00009539"/>
    </source>
</evidence>
<dbReference type="GO" id="GO:0006730">
    <property type="term" value="P:one-carbon metabolic process"/>
    <property type="evidence" value="ECO:0007669"/>
    <property type="project" value="UniProtKB-KW"/>
</dbReference>
<dbReference type="GO" id="GO:0046452">
    <property type="term" value="P:dihydrofolate metabolic process"/>
    <property type="evidence" value="ECO:0007669"/>
    <property type="project" value="TreeGrafter"/>
</dbReference>
<sequence length="167" mass="19348">MNNGGMHMINFIWAEDQNGGIGYHNHLPFHQPKDLNYFKTATMGHAVVMGRKTFESIGKRSLPNRANYVFTRQSDYDFKEAKPITKEELVALAKTTSVFIIGGNSVFRLFLEEVDYLYRTVVDGVYPADTYILPIDYDKFDLVKQTEEIGENDTRLTFQVWKRKTLH</sequence>
<evidence type="ECO:0000259" key="7">
    <source>
        <dbReference type="PROSITE" id="PS51330"/>
    </source>
</evidence>
<organism evidence="8 9">
    <name type="scientific">Bavariicoccus seileri</name>
    <dbReference type="NCBI Taxonomy" id="549685"/>
    <lineage>
        <taxon>Bacteria</taxon>
        <taxon>Bacillati</taxon>
        <taxon>Bacillota</taxon>
        <taxon>Bacilli</taxon>
        <taxon>Lactobacillales</taxon>
        <taxon>Enterococcaceae</taxon>
        <taxon>Bavariicoccus</taxon>
    </lineage>
</organism>
<gene>
    <name evidence="8" type="ORF">DIW15_03050</name>
</gene>
<evidence type="ECO:0000313" key="8">
    <source>
        <dbReference type="EMBL" id="HCS93673.1"/>
    </source>
</evidence>
<dbReference type="Pfam" id="PF00186">
    <property type="entry name" value="DHFR_1"/>
    <property type="match status" value="1"/>
</dbReference>
<dbReference type="InterPro" id="IPR001796">
    <property type="entry name" value="DHFR_dom"/>
</dbReference>
<dbReference type="STRING" id="1121105.GCA_000421665_00986"/>
<dbReference type="GO" id="GO:0046654">
    <property type="term" value="P:tetrahydrofolate biosynthetic process"/>
    <property type="evidence" value="ECO:0007669"/>
    <property type="project" value="UniProtKB-UniPathway"/>
</dbReference>
<comment type="similarity">
    <text evidence="2">Belongs to the dihydrofolate reductase family.</text>
</comment>
<evidence type="ECO:0000256" key="3">
    <source>
        <dbReference type="ARBA" id="ARBA00012856"/>
    </source>
</evidence>
<keyword evidence="5" id="KW-0521">NADP</keyword>
<dbReference type="GO" id="GO:0046655">
    <property type="term" value="P:folic acid metabolic process"/>
    <property type="evidence" value="ECO:0007669"/>
    <property type="project" value="TreeGrafter"/>
</dbReference>
<evidence type="ECO:0000256" key="1">
    <source>
        <dbReference type="ARBA" id="ARBA00004903"/>
    </source>
</evidence>
<dbReference type="GO" id="GO:0004146">
    <property type="term" value="F:dihydrofolate reductase activity"/>
    <property type="evidence" value="ECO:0007669"/>
    <property type="project" value="UniProtKB-EC"/>
</dbReference>
<protein>
    <recommendedName>
        <fullName evidence="3">dihydrofolate reductase</fullName>
        <ecNumber evidence="3">1.5.1.3</ecNumber>
    </recommendedName>
</protein>
<dbReference type="PROSITE" id="PS51330">
    <property type="entry name" value="DHFR_2"/>
    <property type="match status" value="1"/>
</dbReference>
<dbReference type="UniPathway" id="UPA00077">
    <property type="reaction ID" value="UER00158"/>
</dbReference>
<dbReference type="PANTHER" id="PTHR48069:SF3">
    <property type="entry name" value="DIHYDROFOLATE REDUCTASE"/>
    <property type="match status" value="1"/>
</dbReference>